<evidence type="ECO:0000313" key="3">
    <source>
        <dbReference type="EMBL" id="GAG14962.1"/>
    </source>
</evidence>
<feature type="domain" description="Cysteine-rich" evidence="2">
    <location>
        <begin position="2"/>
        <end position="72"/>
    </location>
</feature>
<dbReference type="AlphaFoldDB" id="X0VV41"/>
<proteinExistence type="predicted"/>
<dbReference type="Pfam" id="PF02754">
    <property type="entry name" value="CCG"/>
    <property type="match status" value="1"/>
</dbReference>
<keyword evidence="1" id="KW-0560">Oxidoreductase</keyword>
<dbReference type="PANTHER" id="PTHR42947:SF1">
    <property type="entry name" value="COB--COM HETERODISULFIDE REDUCTASE SUBUNIT B 1"/>
    <property type="match status" value="1"/>
</dbReference>
<protein>
    <recommendedName>
        <fullName evidence="2">Cysteine-rich domain-containing protein</fullName>
    </recommendedName>
</protein>
<dbReference type="GO" id="GO:0016491">
    <property type="term" value="F:oxidoreductase activity"/>
    <property type="evidence" value="ECO:0007669"/>
    <property type="project" value="UniProtKB-KW"/>
</dbReference>
<reference evidence="3" key="1">
    <citation type="journal article" date="2014" name="Front. Microbiol.">
        <title>High frequency of phylogenetically diverse reductive dehalogenase-homologous genes in deep subseafloor sedimentary metagenomes.</title>
        <authorList>
            <person name="Kawai M."/>
            <person name="Futagami T."/>
            <person name="Toyoda A."/>
            <person name="Takaki Y."/>
            <person name="Nishi S."/>
            <person name="Hori S."/>
            <person name="Arai W."/>
            <person name="Tsubouchi T."/>
            <person name="Morono Y."/>
            <person name="Uchiyama I."/>
            <person name="Ito T."/>
            <person name="Fujiyama A."/>
            <person name="Inagaki F."/>
            <person name="Takami H."/>
        </authorList>
    </citation>
    <scope>NUCLEOTIDE SEQUENCE</scope>
    <source>
        <strain evidence="3">Expedition CK06-06</strain>
    </source>
</reference>
<gene>
    <name evidence="3" type="ORF">S01H1_55930</name>
</gene>
<dbReference type="EMBL" id="BARS01036376">
    <property type="protein sequence ID" value="GAG14962.1"/>
    <property type="molecule type" value="Genomic_DNA"/>
</dbReference>
<accession>X0VV41</accession>
<evidence type="ECO:0000256" key="1">
    <source>
        <dbReference type="ARBA" id="ARBA00023002"/>
    </source>
</evidence>
<dbReference type="PANTHER" id="PTHR42947">
    <property type="entry name" value="COB--COM HETERODISULFIDE REDUCTASE SUBUNIT B 1"/>
    <property type="match status" value="1"/>
</dbReference>
<feature type="non-terminal residue" evidence="3">
    <location>
        <position position="1"/>
    </location>
</feature>
<evidence type="ECO:0000259" key="2">
    <source>
        <dbReference type="Pfam" id="PF02754"/>
    </source>
</evidence>
<sequence length="130" mass="14408">DPENPRLMDDLMEVLGAEALDWSYKVECCGGNLLLSRVDIVIKLVGDIVQAALDTGADGIVTACPLCQANLDTRQPGPDRVPVFYFSELLGLALGVDEKLLRSWWKRHIINPEPMLRVKAEVAELFPQYG</sequence>
<dbReference type="InterPro" id="IPR004017">
    <property type="entry name" value="Cys_rich_dom"/>
</dbReference>
<name>X0VV41_9ZZZZ</name>
<organism evidence="3">
    <name type="scientific">marine sediment metagenome</name>
    <dbReference type="NCBI Taxonomy" id="412755"/>
    <lineage>
        <taxon>unclassified sequences</taxon>
        <taxon>metagenomes</taxon>
        <taxon>ecological metagenomes</taxon>
    </lineage>
</organism>
<dbReference type="InterPro" id="IPR051278">
    <property type="entry name" value="HdrB/HdrD_reductase"/>
</dbReference>
<comment type="caution">
    <text evidence="3">The sequence shown here is derived from an EMBL/GenBank/DDBJ whole genome shotgun (WGS) entry which is preliminary data.</text>
</comment>